<dbReference type="RefSeq" id="WP_141463747.1">
    <property type="nucleotide sequence ID" value="NZ_RBZW01000016.1"/>
</dbReference>
<evidence type="ECO:0000256" key="1">
    <source>
        <dbReference type="SAM" id="MobiDB-lite"/>
    </source>
</evidence>
<evidence type="ECO:0000313" key="2">
    <source>
        <dbReference type="EMBL" id="THE65675.1"/>
    </source>
</evidence>
<gene>
    <name evidence="2" type="ORF">D8Y22_05720</name>
</gene>
<comment type="caution">
    <text evidence="2">The sequence shown here is derived from an EMBL/GenBank/DDBJ whole genome shotgun (WGS) entry which is preliminary data.</text>
</comment>
<proteinExistence type="predicted"/>
<evidence type="ECO:0008006" key="4">
    <source>
        <dbReference type="Google" id="ProtNLM"/>
    </source>
</evidence>
<sequence>MDSNTLDDLGRKILERAASRGVSPADLAAALEAPREAIDERLVQLVDNALLQSVDDSDIGDSDVADGEFELTRNGHRVLHATPIGRYDDRIDTPARVEDALESFELRADEDAAVRSVVSALRYWGEATTAELIDKSYTEVPAGYDSADRWWEDLVRDRLEVLPDVELLSTGPVAESWRYDGEAALEQSDRDGREVPDPGGESSVGSVRHALETADLTEAERTAARVAFATLVEHEVATETMLADAVFEDHPAGYDSREAWTAWLAGTFDDAPGIDRLETDQGPGWRYEPAVAENDE</sequence>
<dbReference type="OrthoDB" id="189973at2157"/>
<keyword evidence="3" id="KW-1185">Reference proteome</keyword>
<organism evidence="2 3">
    <name type="scientific">Salinadaptatus halalkaliphilus</name>
    <dbReference type="NCBI Taxonomy" id="2419781"/>
    <lineage>
        <taxon>Archaea</taxon>
        <taxon>Methanobacteriati</taxon>
        <taxon>Methanobacteriota</taxon>
        <taxon>Stenosarchaea group</taxon>
        <taxon>Halobacteria</taxon>
        <taxon>Halobacteriales</taxon>
        <taxon>Natrialbaceae</taxon>
        <taxon>Salinadaptatus</taxon>
    </lineage>
</organism>
<protein>
    <recommendedName>
        <fullName evidence="4">HTH domain protein</fullName>
    </recommendedName>
</protein>
<accession>A0A4S3TQX0</accession>
<feature type="region of interest" description="Disordered" evidence="1">
    <location>
        <begin position="273"/>
        <end position="296"/>
    </location>
</feature>
<dbReference type="Proteomes" id="UP000318864">
    <property type="component" value="Unassembled WGS sequence"/>
</dbReference>
<feature type="region of interest" description="Disordered" evidence="1">
    <location>
        <begin position="186"/>
        <end position="205"/>
    </location>
</feature>
<dbReference type="AlphaFoldDB" id="A0A4S3TQX0"/>
<dbReference type="EMBL" id="RBZW01000016">
    <property type="protein sequence ID" value="THE65675.1"/>
    <property type="molecule type" value="Genomic_DNA"/>
</dbReference>
<evidence type="ECO:0000313" key="3">
    <source>
        <dbReference type="Proteomes" id="UP000318864"/>
    </source>
</evidence>
<feature type="compositionally biased region" description="Basic and acidic residues" evidence="1">
    <location>
        <begin position="186"/>
        <end position="196"/>
    </location>
</feature>
<name>A0A4S3TQX0_9EURY</name>
<reference evidence="2 3" key="1">
    <citation type="submission" date="2018-10" db="EMBL/GenBank/DDBJ databases">
        <title>Natronolimnobius sp. XQ-INN 246 isolated from Inner Mongolia Autonomous Region of China.</title>
        <authorList>
            <person name="Xue Q."/>
        </authorList>
    </citation>
    <scope>NUCLEOTIDE SEQUENCE [LARGE SCALE GENOMIC DNA]</scope>
    <source>
        <strain evidence="2 3">XQ-INN 246</strain>
    </source>
</reference>